<accession>A0A1M5IRL1</accession>
<protein>
    <submittedName>
        <fullName evidence="1">Uncharacterized protein</fullName>
    </submittedName>
</protein>
<dbReference type="EMBL" id="FQVT01000008">
    <property type="protein sequence ID" value="SHG30964.1"/>
    <property type="molecule type" value="Genomic_DNA"/>
</dbReference>
<dbReference type="RefSeq" id="WP_072880249.1">
    <property type="nucleotide sequence ID" value="NZ_FQVT01000008.1"/>
</dbReference>
<sequence>MKYLPQEQMCTKCEQIQYNNLELSKQINIFNRFSGNIIPEKVYLSYFSNLPNSIDFVSIDIKYAPHQLHLLI</sequence>
<proteinExistence type="predicted"/>
<name>A0A1M5IRL1_SALEC</name>
<dbReference type="AlphaFoldDB" id="A0A1M5IRL1"/>
<evidence type="ECO:0000313" key="2">
    <source>
        <dbReference type="Proteomes" id="UP000183945"/>
    </source>
</evidence>
<dbReference type="Proteomes" id="UP000183945">
    <property type="component" value="Unassembled WGS sequence"/>
</dbReference>
<gene>
    <name evidence="1" type="ORF">SAMN05444483_108103</name>
</gene>
<organism evidence="1 2">
    <name type="scientific">Salegentibacter echinorum</name>
    <dbReference type="NCBI Taxonomy" id="1073325"/>
    <lineage>
        <taxon>Bacteria</taxon>
        <taxon>Pseudomonadati</taxon>
        <taxon>Bacteroidota</taxon>
        <taxon>Flavobacteriia</taxon>
        <taxon>Flavobacteriales</taxon>
        <taxon>Flavobacteriaceae</taxon>
        <taxon>Salegentibacter</taxon>
    </lineage>
</organism>
<evidence type="ECO:0000313" key="1">
    <source>
        <dbReference type="EMBL" id="SHG30964.1"/>
    </source>
</evidence>
<keyword evidence="2" id="KW-1185">Reference proteome</keyword>
<reference evidence="2" key="1">
    <citation type="submission" date="2016-11" db="EMBL/GenBank/DDBJ databases">
        <authorList>
            <person name="Varghese N."/>
            <person name="Submissions S."/>
        </authorList>
    </citation>
    <scope>NUCLEOTIDE SEQUENCE [LARGE SCALE GENOMIC DNA]</scope>
    <source>
        <strain evidence="2">DSM 24579</strain>
    </source>
</reference>